<proteinExistence type="predicted"/>
<protein>
    <submittedName>
        <fullName evidence="2">Uncharacterized protein</fullName>
    </submittedName>
</protein>
<evidence type="ECO:0000313" key="2">
    <source>
        <dbReference type="EMBL" id="MFD0915920.1"/>
    </source>
</evidence>
<comment type="caution">
    <text evidence="2">The sequence shown here is derived from an EMBL/GenBank/DDBJ whole genome shotgun (WGS) entry which is preliminary data.</text>
</comment>
<keyword evidence="1" id="KW-0732">Signal</keyword>
<name>A0ABW3FG35_9HYPH</name>
<dbReference type="EMBL" id="JBHTJV010000003">
    <property type="protein sequence ID" value="MFD0915920.1"/>
    <property type="molecule type" value="Genomic_DNA"/>
</dbReference>
<feature type="signal peptide" evidence="1">
    <location>
        <begin position="1"/>
        <end position="31"/>
    </location>
</feature>
<reference evidence="3" key="1">
    <citation type="journal article" date="2019" name="Int. J. Syst. Evol. Microbiol.">
        <title>The Global Catalogue of Microorganisms (GCM) 10K type strain sequencing project: providing services to taxonomists for standard genome sequencing and annotation.</title>
        <authorList>
            <consortium name="The Broad Institute Genomics Platform"/>
            <consortium name="The Broad Institute Genome Sequencing Center for Infectious Disease"/>
            <person name="Wu L."/>
            <person name="Ma J."/>
        </authorList>
    </citation>
    <scope>NUCLEOTIDE SEQUENCE [LARGE SCALE GENOMIC DNA]</scope>
    <source>
        <strain evidence="3">CCUG 60023</strain>
    </source>
</reference>
<evidence type="ECO:0000313" key="3">
    <source>
        <dbReference type="Proteomes" id="UP001597101"/>
    </source>
</evidence>
<evidence type="ECO:0000256" key="1">
    <source>
        <dbReference type="SAM" id="SignalP"/>
    </source>
</evidence>
<dbReference type="Proteomes" id="UP001597101">
    <property type="component" value="Unassembled WGS sequence"/>
</dbReference>
<keyword evidence="3" id="KW-1185">Reference proteome</keyword>
<sequence>MMESLRYFLKQSRCLFLLVALVGPLLSPSHAQETALEELSDGRVVLTIMGHRMAFEKTDSVAFTQYPAGVRVVDAFELRHEKRKIPTNAVHFTLQQVLKNEALLQRELSKVDLNRRFLVWAYNQNEPANDASLPEKLFGVTRQDLPTSFVFRKAFIPEESRYSFLIQIVPPVEYQERYIEKPKNRSYEWMIGLYRLQRFMPDFEGFKVFKSEDIIERLNRGEDLGQHKSHAEVLAMDAQNPRNRTGRDLYLSVSHNWMKGGREAIKFGDAPLKIPIVWRSQFSIEKYDDDWMVPLVAVQTAVDNIFLDHNLYGEGRRP</sequence>
<organism evidence="2 3">
    <name type="scientific">Pseudahrensia aquimaris</name>
    <dbReference type="NCBI Taxonomy" id="744461"/>
    <lineage>
        <taxon>Bacteria</taxon>
        <taxon>Pseudomonadati</taxon>
        <taxon>Pseudomonadota</taxon>
        <taxon>Alphaproteobacteria</taxon>
        <taxon>Hyphomicrobiales</taxon>
        <taxon>Ahrensiaceae</taxon>
        <taxon>Pseudahrensia</taxon>
    </lineage>
</organism>
<dbReference type="RefSeq" id="WP_377211760.1">
    <property type="nucleotide sequence ID" value="NZ_JBHTJV010000003.1"/>
</dbReference>
<gene>
    <name evidence="2" type="ORF">ACFQ14_05830</name>
</gene>
<feature type="chain" id="PRO_5047541065" evidence="1">
    <location>
        <begin position="32"/>
        <end position="318"/>
    </location>
</feature>
<accession>A0ABW3FG35</accession>